<dbReference type="Gene3D" id="1.10.150.310">
    <property type="entry name" value="Tex RuvX-like domain-like"/>
    <property type="match status" value="1"/>
</dbReference>
<name>A0ABQ4KEV5_9BACI</name>
<gene>
    <name evidence="3" type="primary">comEA</name>
    <name evidence="3" type="ORF">J8TS2_01660</name>
</gene>
<dbReference type="SUPFAM" id="SSF47781">
    <property type="entry name" value="RuvA domain 2-like"/>
    <property type="match status" value="1"/>
</dbReference>
<dbReference type="PANTHER" id="PTHR21180">
    <property type="entry name" value="ENDONUCLEASE/EXONUCLEASE/PHOSPHATASE FAMILY DOMAIN-CONTAINING PROTEIN 1"/>
    <property type="match status" value="1"/>
</dbReference>
<dbReference type="InterPro" id="IPR019554">
    <property type="entry name" value="Soluble_ligand-bd"/>
</dbReference>
<feature type="domain" description="Helix-hairpin-helix DNA-binding motif class 1" evidence="2">
    <location>
        <begin position="181"/>
        <end position="200"/>
    </location>
</feature>
<dbReference type="EMBL" id="BORB01000001">
    <property type="protein sequence ID" value="GIN55847.1"/>
    <property type="molecule type" value="Genomic_DNA"/>
</dbReference>
<evidence type="ECO:0000313" key="4">
    <source>
        <dbReference type="Proteomes" id="UP000679950"/>
    </source>
</evidence>
<dbReference type="Pfam" id="PF10531">
    <property type="entry name" value="SLBB"/>
    <property type="match status" value="1"/>
</dbReference>
<dbReference type="RefSeq" id="WP_212964905.1">
    <property type="nucleotide sequence ID" value="NZ_BORB01000001.1"/>
</dbReference>
<organism evidence="3 4">
    <name type="scientific">Lederbergia ruris</name>
    <dbReference type="NCBI Taxonomy" id="217495"/>
    <lineage>
        <taxon>Bacteria</taxon>
        <taxon>Bacillati</taxon>
        <taxon>Bacillota</taxon>
        <taxon>Bacilli</taxon>
        <taxon>Bacillales</taxon>
        <taxon>Bacillaceae</taxon>
        <taxon>Lederbergia</taxon>
    </lineage>
</organism>
<dbReference type="Proteomes" id="UP000679950">
    <property type="component" value="Unassembled WGS sequence"/>
</dbReference>
<dbReference type="Gene3D" id="3.10.560.10">
    <property type="entry name" value="Outer membrane lipoprotein wza domain like"/>
    <property type="match status" value="1"/>
</dbReference>
<dbReference type="InterPro" id="IPR051675">
    <property type="entry name" value="Endo/Exo/Phosphatase_dom_1"/>
</dbReference>
<protein>
    <submittedName>
        <fullName evidence="3">ComE operon protein 1</fullName>
    </submittedName>
</protein>
<feature type="transmembrane region" description="Helical" evidence="1">
    <location>
        <begin position="12"/>
        <end position="29"/>
    </location>
</feature>
<dbReference type="Pfam" id="PF12836">
    <property type="entry name" value="HHH_3"/>
    <property type="match status" value="1"/>
</dbReference>
<dbReference type="InterPro" id="IPR004509">
    <property type="entry name" value="Competence_ComEA_HhH"/>
</dbReference>
<sequence>MPVWFEKYKQLIMIVVIAIIILSLLLFKFHQKEEGGLNDPIWTEQESDQLEVEKQEKELAPENIFVDLKGAVKKPGLYKVVAGERVHDVLEKAGGLLKTADEKQINFAMKLYDEMVIYIPEIGEVETEMADLNNMNSSNDEKVNINKADADELETLPGIGPSKAAAIIQYREENGLFKEIEELMNISGIGEKTFEKFKEQIKVQ</sequence>
<dbReference type="NCBIfam" id="TIGR00426">
    <property type="entry name" value="competence protein ComEA helix-hairpin-helix repeat region"/>
    <property type="match status" value="1"/>
</dbReference>
<reference evidence="3 4" key="1">
    <citation type="submission" date="2021-03" db="EMBL/GenBank/DDBJ databases">
        <title>Antimicrobial resistance genes in bacteria isolated from Japanese honey, and their potential for conferring macrolide and lincosamide resistance in the American foulbrood pathogen Paenibacillus larvae.</title>
        <authorList>
            <person name="Okamoto M."/>
            <person name="Kumagai M."/>
            <person name="Kanamori H."/>
            <person name="Takamatsu D."/>
        </authorList>
    </citation>
    <scope>NUCLEOTIDE SEQUENCE [LARGE SCALE GENOMIC DNA]</scope>
    <source>
        <strain evidence="3 4">J8TS2</strain>
    </source>
</reference>
<keyword evidence="1" id="KW-1133">Transmembrane helix</keyword>
<feature type="domain" description="Helix-hairpin-helix DNA-binding motif class 1" evidence="2">
    <location>
        <begin position="151"/>
        <end position="170"/>
    </location>
</feature>
<keyword evidence="4" id="KW-1185">Reference proteome</keyword>
<keyword evidence="1" id="KW-0812">Transmembrane</keyword>
<evidence type="ECO:0000256" key="1">
    <source>
        <dbReference type="SAM" id="Phobius"/>
    </source>
</evidence>
<dbReference type="PANTHER" id="PTHR21180:SF32">
    <property type="entry name" value="ENDONUCLEASE_EXONUCLEASE_PHOSPHATASE FAMILY DOMAIN-CONTAINING PROTEIN 1"/>
    <property type="match status" value="1"/>
</dbReference>
<evidence type="ECO:0000313" key="3">
    <source>
        <dbReference type="EMBL" id="GIN55847.1"/>
    </source>
</evidence>
<dbReference type="SMART" id="SM00278">
    <property type="entry name" value="HhH1"/>
    <property type="match status" value="2"/>
</dbReference>
<accession>A0ABQ4KEV5</accession>
<comment type="caution">
    <text evidence="3">The sequence shown here is derived from an EMBL/GenBank/DDBJ whole genome shotgun (WGS) entry which is preliminary data.</text>
</comment>
<keyword evidence="1" id="KW-0472">Membrane</keyword>
<dbReference type="InterPro" id="IPR010994">
    <property type="entry name" value="RuvA_2-like"/>
</dbReference>
<proteinExistence type="predicted"/>
<dbReference type="InterPro" id="IPR003583">
    <property type="entry name" value="Hlx-hairpin-Hlx_DNA-bd_motif"/>
</dbReference>
<evidence type="ECO:0000259" key="2">
    <source>
        <dbReference type="SMART" id="SM00278"/>
    </source>
</evidence>